<evidence type="ECO:0008006" key="3">
    <source>
        <dbReference type="Google" id="ProtNLM"/>
    </source>
</evidence>
<organism evidence="1 2">
    <name type="scientific">Rhamnusium bicolor</name>
    <dbReference type="NCBI Taxonomy" id="1586634"/>
    <lineage>
        <taxon>Eukaryota</taxon>
        <taxon>Metazoa</taxon>
        <taxon>Ecdysozoa</taxon>
        <taxon>Arthropoda</taxon>
        <taxon>Hexapoda</taxon>
        <taxon>Insecta</taxon>
        <taxon>Pterygota</taxon>
        <taxon>Neoptera</taxon>
        <taxon>Endopterygota</taxon>
        <taxon>Coleoptera</taxon>
        <taxon>Polyphaga</taxon>
        <taxon>Cucujiformia</taxon>
        <taxon>Chrysomeloidea</taxon>
        <taxon>Cerambycidae</taxon>
        <taxon>Lepturinae</taxon>
        <taxon>Rhagiini</taxon>
        <taxon>Rhamnusium</taxon>
    </lineage>
</organism>
<keyword evidence="2" id="KW-1185">Reference proteome</keyword>
<gene>
    <name evidence="1" type="ORF">NQ314_004666</name>
</gene>
<protein>
    <recommendedName>
        <fullName evidence="3">Retrotransposon gag domain-containing protein</fullName>
    </recommendedName>
</protein>
<comment type="caution">
    <text evidence="1">The sequence shown here is derived from an EMBL/GenBank/DDBJ whole genome shotgun (WGS) entry which is preliminary data.</text>
</comment>
<dbReference type="EMBL" id="JANEYF010001318">
    <property type="protein sequence ID" value="KAJ8964735.1"/>
    <property type="molecule type" value="Genomic_DNA"/>
</dbReference>
<dbReference type="AlphaFoldDB" id="A0AAV8ZIE5"/>
<proteinExistence type="predicted"/>
<sequence>MAEGIAASETFPTVHQDFEKFYTNVKDSQSDSELKLTKPSISETNSQDYNNMLSALLQQNAIFMNMLSGQNAFKNYNIMPDFSKSVGNFNGSISHSKEWLKSLESAATLHNWPQSFILETARTHLKEAAESWYKARREESIKWREIVQRVQLPKDVNRYFHDKVRLCRQLDVDLEEIKEQIAIGLLSEKCAEIISSKFYNNEDDIFKDILTFGRINSEREARFKFKTTIQLKKPSQDARTNLVDQQVEAIPSYRIEVDLQIKSERISIAPILDTGSPISLIIENLVPSNLIENVDVVQTFQGINNSKLHIGKFNSKITACNINGDIENELMHINIINDLNEFEIDVNDKIDDEIK</sequence>
<evidence type="ECO:0000313" key="1">
    <source>
        <dbReference type="EMBL" id="KAJ8964735.1"/>
    </source>
</evidence>
<accession>A0AAV8ZIE5</accession>
<reference evidence="1" key="1">
    <citation type="journal article" date="2023" name="Insect Mol. Biol.">
        <title>Genome sequencing provides insights into the evolution of gene families encoding plant cell wall-degrading enzymes in longhorned beetles.</title>
        <authorList>
            <person name="Shin N.R."/>
            <person name="Okamura Y."/>
            <person name="Kirsch R."/>
            <person name="Pauchet Y."/>
        </authorList>
    </citation>
    <scope>NUCLEOTIDE SEQUENCE</scope>
    <source>
        <strain evidence="1">RBIC_L_NR</strain>
    </source>
</reference>
<evidence type="ECO:0000313" key="2">
    <source>
        <dbReference type="Proteomes" id="UP001162156"/>
    </source>
</evidence>
<name>A0AAV8ZIE5_9CUCU</name>
<dbReference type="Proteomes" id="UP001162156">
    <property type="component" value="Unassembled WGS sequence"/>
</dbReference>